<keyword evidence="2" id="KW-0418">Kinase</keyword>
<dbReference type="InterPro" id="IPR003594">
    <property type="entry name" value="HATPase_dom"/>
</dbReference>
<dbReference type="InterPro" id="IPR032834">
    <property type="entry name" value="NatK-like_C"/>
</dbReference>
<name>A0A923NHP0_9FIRM</name>
<evidence type="ECO:0000313" key="2">
    <source>
        <dbReference type="EMBL" id="MBC6679216.1"/>
    </source>
</evidence>
<reference evidence="2" key="1">
    <citation type="submission" date="2020-08" db="EMBL/GenBank/DDBJ databases">
        <title>Genome public.</title>
        <authorList>
            <person name="Liu C."/>
            <person name="Sun Q."/>
        </authorList>
    </citation>
    <scope>NUCLEOTIDE SEQUENCE</scope>
    <source>
        <strain evidence="2">BX12</strain>
    </source>
</reference>
<proteinExistence type="predicted"/>
<sequence length="136" mass="15073">MKQSGISLVYRIHLEKDCFVENSDLCRILSNLLDNAIEACREIPDAEIRLTCMPVKHTLLIKTENPVSDVIRFHKNGLPLSSKEGPGHGRGLASVKEIAGKYHGTLKIEADTDKFTVSVNLFSIRMKGGKDSCCMD</sequence>
<dbReference type="SMART" id="SM00387">
    <property type="entry name" value="HATPase_c"/>
    <property type="match status" value="1"/>
</dbReference>
<evidence type="ECO:0000259" key="1">
    <source>
        <dbReference type="SMART" id="SM00387"/>
    </source>
</evidence>
<dbReference type="AlphaFoldDB" id="A0A923NHP0"/>
<dbReference type="RefSeq" id="WP_187302318.1">
    <property type="nucleotide sequence ID" value="NZ_JACRYT010000003.1"/>
</dbReference>
<gene>
    <name evidence="2" type="ORF">H9L42_05170</name>
</gene>
<dbReference type="PANTHER" id="PTHR40448">
    <property type="entry name" value="TWO-COMPONENT SENSOR HISTIDINE KINASE"/>
    <property type="match status" value="1"/>
</dbReference>
<dbReference type="GO" id="GO:0042802">
    <property type="term" value="F:identical protein binding"/>
    <property type="evidence" value="ECO:0007669"/>
    <property type="project" value="TreeGrafter"/>
</dbReference>
<accession>A0A923NHP0</accession>
<dbReference type="Gene3D" id="3.30.565.10">
    <property type="entry name" value="Histidine kinase-like ATPase, C-terminal domain"/>
    <property type="match status" value="1"/>
</dbReference>
<dbReference type="GO" id="GO:0016301">
    <property type="term" value="F:kinase activity"/>
    <property type="evidence" value="ECO:0007669"/>
    <property type="project" value="UniProtKB-KW"/>
</dbReference>
<dbReference type="InterPro" id="IPR036890">
    <property type="entry name" value="HATPase_C_sf"/>
</dbReference>
<feature type="domain" description="Histidine kinase/HSP90-like ATPase" evidence="1">
    <location>
        <begin position="20"/>
        <end position="123"/>
    </location>
</feature>
<keyword evidence="2" id="KW-0808">Transferase</keyword>
<dbReference type="SUPFAM" id="SSF55874">
    <property type="entry name" value="ATPase domain of HSP90 chaperone/DNA topoisomerase II/histidine kinase"/>
    <property type="match status" value="1"/>
</dbReference>
<protein>
    <submittedName>
        <fullName evidence="2">Sensor histidine kinase</fullName>
    </submittedName>
</protein>
<dbReference type="CDD" id="cd16935">
    <property type="entry name" value="HATPase_AgrC-ComD-like"/>
    <property type="match status" value="1"/>
</dbReference>
<keyword evidence="3" id="KW-1185">Reference proteome</keyword>
<dbReference type="Pfam" id="PF14501">
    <property type="entry name" value="HATPase_c_5"/>
    <property type="match status" value="1"/>
</dbReference>
<dbReference type="PANTHER" id="PTHR40448:SF1">
    <property type="entry name" value="TWO-COMPONENT SENSOR HISTIDINE KINASE"/>
    <property type="match status" value="1"/>
</dbReference>
<dbReference type="EMBL" id="JACRYT010000003">
    <property type="protein sequence ID" value="MBC6679216.1"/>
    <property type="molecule type" value="Genomic_DNA"/>
</dbReference>
<evidence type="ECO:0000313" key="3">
    <source>
        <dbReference type="Proteomes" id="UP000602647"/>
    </source>
</evidence>
<organism evidence="2 3">
    <name type="scientific">Zhenpiania hominis</name>
    <dbReference type="NCBI Taxonomy" id="2763644"/>
    <lineage>
        <taxon>Bacteria</taxon>
        <taxon>Bacillati</taxon>
        <taxon>Bacillota</taxon>
        <taxon>Clostridia</taxon>
        <taxon>Peptostreptococcales</taxon>
        <taxon>Anaerovoracaceae</taxon>
        <taxon>Zhenpiania</taxon>
    </lineage>
</organism>
<dbReference type="Proteomes" id="UP000602647">
    <property type="component" value="Unassembled WGS sequence"/>
</dbReference>
<comment type="caution">
    <text evidence="2">The sequence shown here is derived from an EMBL/GenBank/DDBJ whole genome shotgun (WGS) entry which is preliminary data.</text>
</comment>